<sequence length="150" mass="16989">MTTVFKGKDLGEYGPLLQQLQEERDDLKDEVAVNNKRIEEIRKQVLEIMANLGPDNERMVLELKSGRAWDRRVGKSEPSLDLELLEAVLGRSTFRKSVCDRETVYMFSQSKLEAAQPAGMVTEEHIQLATRLPEPGKPSLYVIDEGDVKS</sequence>
<keyword evidence="1" id="KW-0175">Coiled coil</keyword>
<proteinExistence type="predicted"/>
<gene>
    <name evidence="2" type="ORF">LCGC14_3017930</name>
</gene>
<reference evidence="2" key="1">
    <citation type="journal article" date="2015" name="Nature">
        <title>Complex archaea that bridge the gap between prokaryotes and eukaryotes.</title>
        <authorList>
            <person name="Spang A."/>
            <person name="Saw J.H."/>
            <person name="Jorgensen S.L."/>
            <person name="Zaremba-Niedzwiedzka K."/>
            <person name="Martijn J."/>
            <person name="Lind A.E."/>
            <person name="van Eijk R."/>
            <person name="Schleper C."/>
            <person name="Guy L."/>
            <person name="Ettema T.J."/>
        </authorList>
    </citation>
    <scope>NUCLEOTIDE SEQUENCE</scope>
</reference>
<evidence type="ECO:0000313" key="2">
    <source>
        <dbReference type="EMBL" id="KKK61079.1"/>
    </source>
</evidence>
<protein>
    <submittedName>
        <fullName evidence="2">Uncharacterized protein</fullName>
    </submittedName>
</protein>
<organism evidence="2">
    <name type="scientific">marine sediment metagenome</name>
    <dbReference type="NCBI Taxonomy" id="412755"/>
    <lineage>
        <taxon>unclassified sequences</taxon>
        <taxon>metagenomes</taxon>
        <taxon>ecological metagenomes</taxon>
    </lineage>
</organism>
<dbReference type="AlphaFoldDB" id="A0A0F8Z3T6"/>
<comment type="caution">
    <text evidence="2">The sequence shown here is derived from an EMBL/GenBank/DDBJ whole genome shotgun (WGS) entry which is preliminary data.</text>
</comment>
<accession>A0A0F8Z3T6</accession>
<evidence type="ECO:0000256" key="1">
    <source>
        <dbReference type="SAM" id="Coils"/>
    </source>
</evidence>
<feature type="coiled-coil region" evidence="1">
    <location>
        <begin position="17"/>
        <end position="44"/>
    </location>
</feature>
<dbReference type="EMBL" id="LAZR01062654">
    <property type="protein sequence ID" value="KKK61079.1"/>
    <property type="molecule type" value="Genomic_DNA"/>
</dbReference>
<name>A0A0F8Z3T6_9ZZZZ</name>